<sequence length="90" mass="9806">MFAVGDQVRIEIIAFGLPATWNVSILQGGTANAPATGKATKYLSLPYQYGCVDRKALAEFTRKGRKKVDSVVVKAGGKKAQRPRRSPRSR</sequence>
<protein>
    <submittedName>
        <fullName evidence="2">Uncharacterized protein</fullName>
    </submittedName>
</protein>
<dbReference type="AlphaFoldDB" id="A0A852R887"/>
<reference evidence="2 3" key="1">
    <citation type="submission" date="2020-07" db="EMBL/GenBank/DDBJ databases">
        <title>Sequencing the genomes of 1000 actinobacteria strains.</title>
        <authorList>
            <person name="Klenk H.-P."/>
        </authorList>
    </citation>
    <scope>NUCLEOTIDE SEQUENCE [LARGE SCALE GENOMIC DNA]</scope>
    <source>
        <strain evidence="2 3">DSM 19082</strain>
    </source>
</reference>
<feature type="compositionally biased region" description="Basic residues" evidence="1">
    <location>
        <begin position="76"/>
        <end position="90"/>
    </location>
</feature>
<organism evidence="2 3">
    <name type="scientific">Nocardioides kongjuensis</name>
    <dbReference type="NCBI Taxonomy" id="349522"/>
    <lineage>
        <taxon>Bacteria</taxon>
        <taxon>Bacillati</taxon>
        <taxon>Actinomycetota</taxon>
        <taxon>Actinomycetes</taxon>
        <taxon>Propionibacteriales</taxon>
        <taxon>Nocardioidaceae</taxon>
        <taxon>Nocardioides</taxon>
    </lineage>
</organism>
<comment type="caution">
    <text evidence="2">The sequence shown here is derived from an EMBL/GenBank/DDBJ whole genome shotgun (WGS) entry which is preliminary data.</text>
</comment>
<dbReference type="EMBL" id="JACCBF010000001">
    <property type="protein sequence ID" value="NYD29167.1"/>
    <property type="molecule type" value="Genomic_DNA"/>
</dbReference>
<gene>
    <name evidence="2" type="ORF">BJ958_000713</name>
</gene>
<accession>A0A852R887</accession>
<dbReference type="RefSeq" id="WP_179725573.1">
    <property type="nucleotide sequence ID" value="NZ_BAABEF010000001.1"/>
</dbReference>
<evidence type="ECO:0000313" key="3">
    <source>
        <dbReference type="Proteomes" id="UP000582231"/>
    </source>
</evidence>
<dbReference type="Proteomes" id="UP000582231">
    <property type="component" value="Unassembled WGS sequence"/>
</dbReference>
<evidence type="ECO:0000256" key="1">
    <source>
        <dbReference type="SAM" id="MobiDB-lite"/>
    </source>
</evidence>
<proteinExistence type="predicted"/>
<name>A0A852R887_9ACTN</name>
<evidence type="ECO:0000313" key="2">
    <source>
        <dbReference type="EMBL" id="NYD29167.1"/>
    </source>
</evidence>
<feature type="region of interest" description="Disordered" evidence="1">
    <location>
        <begin position="66"/>
        <end position="90"/>
    </location>
</feature>
<keyword evidence="3" id="KW-1185">Reference proteome</keyword>